<dbReference type="AlphaFoldDB" id="A0A6H9GQ09"/>
<evidence type="ECO:0000313" key="2">
    <source>
        <dbReference type="Proteomes" id="UP000435041"/>
    </source>
</evidence>
<evidence type="ECO:0000313" key="1">
    <source>
        <dbReference type="EMBL" id="GCL49325.1"/>
    </source>
</evidence>
<name>A0A6H9GQ09_MICAE</name>
<gene>
    <name evidence="1" type="ORF">NIES3804_08790</name>
</gene>
<organism evidence="1 2">
    <name type="scientific">Microcystis aeruginosa NIES-3804</name>
    <dbReference type="NCBI Taxonomy" id="2517783"/>
    <lineage>
        <taxon>Bacteria</taxon>
        <taxon>Bacillati</taxon>
        <taxon>Cyanobacteriota</taxon>
        <taxon>Cyanophyceae</taxon>
        <taxon>Oscillatoriophycideae</taxon>
        <taxon>Chroococcales</taxon>
        <taxon>Microcystaceae</taxon>
        <taxon>Microcystis</taxon>
    </lineage>
</organism>
<sequence length="31" mass="3551">MNNINYIQLVNPINYPSLGEGQSRRETVNDT</sequence>
<accession>A0A6H9GQ09</accession>
<reference evidence="1 2" key="1">
    <citation type="submission" date="2019-02" db="EMBL/GenBank/DDBJ databases">
        <title>Draft genome sequence of Arthrospira platensis NIES-3804.</title>
        <authorList>
            <person name="Yamaguchi H."/>
            <person name="Suzuki S."/>
            <person name="Kawachi M."/>
        </authorList>
    </citation>
    <scope>NUCLEOTIDE SEQUENCE [LARGE SCALE GENOMIC DNA]</scope>
    <source>
        <strain evidence="1 2">NIES-3804</strain>
    </source>
</reference>
<dbReference type="Proteomes" id="UP000435041">
    <property type="component" value="Unassembled WGS sequence"/>
</dbReference>
<dbReference type="EMBL" id="BJCI01000010">
    <property type="protein sequence ID" value="GCL49325.1"/>
    <property type="molecule type" value="Genomic_DNA"/>
</dbReference>
<protein>
    <submittedName>
        <fullName evidence="1">Uncharacterized protein</fullName>
    </submittedName>
</protein>
<proteinExistence type="predicted"/>
<comment type="caution">
    <text evidence="1">The sequence shown here is derived from an EMBL/GenBank/DDBJ whole genome shotgun (WGS) entry which is preliminary data.</text>
</comment>